<dbReference type="FunFam" id="3.30.200.20:FF:000003">
    <property type="entry name" value="Non-specific serine/threonine protein kinase"/>
    <property type="match status" value="1"/>
</dbReference>
<dbReference type="PROSITE" id="PS00107">
    <property type="entry name" value="PROTEIN_KINASE_ATP"/>
    <property type="match status" value="1"/>
</dbReference>
<dbReference type="CDD" id="cd14003">
    <property type="entry name" value="STKc_AMPK-like"/>
    <property type="match status" value="1"/>
</dbReference>
<dbReference type="SMART" id="SM00220">
    <property type="entry name" value="S_TKc"/>
    <property type="match status" value="1"/>
</dbReference>
<feature type="binding site" evidence="6">
    <location>
        <position position="44"/>
    </location>
    <ligand>
        <name>ATP</name>
        <dbReference type="ChEBI" id="CHEBI:30616"/>
    </ligand>
</feature>
<dbReference type="EMBL" id="CAJNDS010002294">
    <property type="protein sequence ID" value="CAE7416206.1"/>
    <property type="molecule type" value="Genomic_DNA"/>
</dbReference>
<dbReference type="PANTHER" id="PTHR24346">
    <property type="entry name" value="MAP/MICROTUBULE AFFINITY-REGULATING KINASE"/>
    <property type="match status" value="1"/>
</dbReference>
<dbReference type="GO" id="GO:0035556">
    <property type="term" value="P:intracellular signal transduction"/>
    <property type="evidence" value="ECO:0007669"/>
    <property type="project" value="TreeGrafter"/>
</dbReference>
<evidence type="ECO:0000256" key="7">
    <source>
        <dbReference type="RuleBase" id="RU000304"/>
    </source>
</evidence>
<evidence type="ECO:0000313" key="10">
    <source>
        <dbReference type="Proteomes" id="UP000604046"/>
    </source>
</evidence>
<evidence type="ECO:0000256" key="5">
    <source>
        <dbReference type="ARBA" id="ARBA00022840"/>
    </source>
</evidence>
<dbReference type="AlphaFoldDB" id="A0A812R325"/>
<name>A0A812R325_9DINO</name>
<dbReference type="PROSITE" id="PS00108">
    <property type="entry name" value="PROTEIN_KINASE_ST"/>
    <property type="match status" value="1"/>
</dbReference>
<keyword evidence="1 7" id="KW-0723">Serine/threonine-protein kinase</keyword>
<dbReference type="GO" id="GO:0005737">
    <property type="term" value="C:cytoplasm"/>
    <property type="evidence" value="ECO:0007669"/>
    <property type="project" value="TreeGrafter"/>
</dbReference>
<gene>
    <name evidence="9" type="primary">OSK1</name>
    <name evidence="9" type="ORF">SNAT2548_LOCUS22633</name>
</gene>
<evidence type="ECO:0000256" key="6">
    <source>
        <dbReference type="PROSITE-ProRule" id="PRU10141"/>
    </source>
</evidence>
<dbReference type="GO" id="GO:0004674">
    <property type="term" value="F:protein serine/threonine kinase activity"/>
    <property type="evidence" value="ECO:0007669"/>
    <property type="project" value="UniProtKB-KW"/>
</dbReference>
<dbReference type="InterPro" id="IPR000719">
    <property type="entry name" value="Prot_kinase_dom"/>
</dbReference>
<accession>A0A812R325</accession>
<sequence length="382" mass="43209">MATPNKMRAKSIGHYILGKTIGEGTFGKVKLGTHILTGEKVAVKILEKERIVDVADVERVAREIHILKLVQHPHIIQLYEIIETPRQLYLIMEYCPGGELFDYIVAQGRVKEREACRFFHQIMAGVEQIHRMNVVHRDLKPENLLLDEQRNIKIVDFGLSNTYQDGQLLKTACGSPCYAAPEMVAGQRYVPSRCDVWSCGVILFALVCGYLPFEDQNTSALYRKILNADYQAPKFISESVRDLIARMLNTDPEQRFTTSKIRAHAWYRQIGEASLSLNGGAGSSKILEEDVLDQLDRFGFPRDYAIKCLSPGSIVSQEYHYHVQVLKEEAHCPCCQLFAVPERLSRLHLAAYAALPGRWGSTITSQPRTTCSSRRRSARAEV</sequence>
<dbReference type="SUPFAM" id="SSF56112">
    <property type="entry name" value="Protein kinase-like (PK-like)"/>
    <property type="match status" value="1"/>
</dbReference>
<evidence type="ECO:0000256" key="2">
    <source>
        <dbReference type="ARBA" id="ARBA00022679"/>
    </source>
</evidence>
<keyword evidence="4" id="KW-0418">Kinase</keyword>
<dbReference type="Proteomes" id="UP000604046">
    <property type="component" value="Unassembled WGS sequence"/>
</dbReference>
<keyword evidence="10" id="KW-1185">Reference proteome</keyword>
<dbReference type="PANTHER" id="PTHR24346:SF82">
    <property type="entry name" value="KP78A-RELATED"/>
    <property type="match status" value="1"/>
</dbReference>
<evidence type="ECO:0000256" key="4">
    <source>
        <dbReference type="ARBA" id="ARBA00022777"/>
    </source>
</evidence>
<dbReference type="Gene3D" id="1.10.510.10">
    <property type="entry name" value="Transferase(Phosphotransferase) domain 1"/>
    <property type="match status" value="1"/>
</dbReference>
<keyword evidence="3 6" id="KW-0547">Nucleotide-binding</keyword>
<comment type="caution">
    <text evidence="9">The sequence shown here is derived from an EMBL/GenBank/DDBJ whole genome shotgun (WGS) entry which is preliminary data.</text>
</comment>
<evidence type="ECO:0000259" key="8">
    <source>
        <dbReference type="PROSITE" id="PS50011"/>
    </source>
</evidence>
<keyword evidence="5 6" id="KW-0067">ATP-binding</keyword>
<protein>
    <submittedName>
        <fullName evidence="9">OSK1 protein</fullName>
    </submittedName>
</protein>
<dbReference type="PROSITE" id="PS50011">
    <property type="entry name" value="PROTEIN_KINASE_DOM"/>
    <property type="match status" value="1"/>
</dbReference>
<proteinExistence type="inferred from homology"/>
<dbReference type="OrthoDB" id="193931at2759"/>
<feature type="domain" description="Protein kinase" evidence="8">
    <location>
        <begin position="15"/>
        <end position="267"/>
    </location>
</feature>
<evidence type="ECO:0000313" key="9">
    <source>
        <dbReference type="EMBL" id="CAE7416206.1"/>
    </source>
</evidence>
<evidence type="ECO:0000256" key="3">
    <source>
        <dbReference type="ARBA" id="ARBA00022741"/>
    </source>
</evidence>
<dbReference type="InterPro" id="IPR017441">
    <property type="entry name" value="Protein_kinase_ATP_BS"/>
</dbReference>
<dbReference type="InterPro" id="IPR008271">
    <property type="entry name" value="Ser/Thr_kinase_AS"/>
</dbReference>
<dbReference type="GO" id="GO:0005524">
    <property type="term" value="F:ATP binding"/>
    <property type="evidence" value="ECO:0007669"/>
    <property type="project" value="UniProtKB-UniRule"/>
</dbReference>
<organism evidence="9 10">
    <name type="scientific">Symbiodinium natans</name>
    <dbReference type="NCBI Taxonomy" id="878477"/>
    <lineage>
        <taxon>Eukaryota</taxon>
        <taxon>Sar</taxon>
        <taxon>Alveolata</taxon>
        <taxon>Dinophyceae</taxon>
        <taxon>Suessiales</taxon>
        <taxon>Symbiodiniaceae</taxon>
        <taxon>Symbiodinium</taxon>
    </lineage>
</organism>
<reference evidence="9" key="1">
    <citation type="submission" date="2021-02" db="EMBL/GenBank/DDBJ databases">
        <authorList>
            <person name="Dougan E. K."/>
            <person name="Rhodes N."/>
            <person name="Thang M."/>
            <person name="Chan C."/>
        </authorList>
    </citation>
    <scope>NUCLEOTIDE SEQUENCE</scope>
</reference>
<dbReference type="FunFam" id="1.10.510.10:FF:000271">
    <property type="entry name" value="Non-specific serine/threonine protein kinase"/>
    <property type="match status" value="1"/>
</dbReference>
<dbReference type="Pfam" id="PF00069">
    <property type="entry name" value="Pkinase"/>
    <property type="match status" value="1"/>
</dbReference>
<keyword evidence="2" id="KW-0808">Transferase</keyword>
<comment type="similarity">
    <text evidence="7">Belongs to the protein kinase superfamily.</text>
</comment>
<evidence type="ECO:0000256" key="1">
    <source>
        <dbReference type="ARBA" id="ARBA00022527"/>
    </source>
</evidence>
<dbReference type="InterPro" id="IPR011009">
    <property type="entry name" value="Kinase-like_dom_sf"/>
</dbReference>